<evidence type="ECO:0000313" key="2">
    <source>
        <dbReference type="EMBL" id="MBD8050019.1"/>
    </source>
</evidence>
<sequence length="115" mass="12160">MKKILQTLGLVIAMAGVSGQALADGGHHGWEHPRHGGHGHRSGGNWVAPLIALGVAGAVWSAAARPAPTYVAPPVTYYPPQPAPSASYYCASSGQFYPYTSYCPEGWQLVQPAYR</sequence>
<proteinExistence type="predicted"/>
<protein>
    <recommendedName>
        <fullName evidence="4">Chitin-binding type-2 domain-containing protein</fullName>
    </recommendedName>
</protein>
<accession>A0A927FEM9</accession>
<evidence type="ECO:0008006" key="4">
    <source>
        <dbReference type="Google" id="ProtNLM"/>
    </source>
</evidence>
<organism evidence="2 3">
    <name type="scientific">Limnohabitans radicicola</name>
    <dbReference type="NCBI Taxonomy" id="2771427"/>
    <lineage>
        <taxon>Bacteria</taxon>
        <taxon>Pseudomonadati</taxon>
        <taxon>Pseudomonadota</taxon>
        <taxon>Betaproteobacteria</taxon>
        <taxon>Burkholderiales</taxon>
        <taxon>Comamonadaceae</taxon>
        <taxon>Limnohabitans</taxon>
    </lineage>
</organism>
<comment type="caution">
    <text evidence="2">The sequence shown here is derived from an EMBL/GenBank/DDBJ whole genome shotgun (WGS) entry which is preliminary data.</text>
</comment>
<feature type="chain" id="PRO_5037228303" description="Chitin-binding type-2 domain-containing protein" evidence="1">
    <location>
        <begin position="24"/>
        <end position="115"/>
    </location>
</feature>
<dbReference type="EMBL" id="JACYFT010000001">
    <property type="protein sequence ID" value="MBD8050019.1"/>
    <property type="molecule type" value="Genomic_DNA"/>
</dbReference>
<keyword evidence="1" id="KW-0732">Signal</keyword>
<dbReference type="Proteomes" id="UP000647424">
    <property type="component" value="Unassembled WGS sequence"/>
</dbReference>
<name>A0A927FEM9_9BURK</name>
<dbReference type="RefSeq" id="WP_191818442.1">
    <property type="nucleotide sequence ID" value="NZ_JACYFT010000001.1"/>
</dbReference>
<gene>
    <name evidence="2" type="ORF">IC609_05650</name>
</gene>
<keyword evidence="3" id="KW-1185">Reference proteome</keyword>
<reference evidence="2" key="1">
    <citation type="submission" date="2020-09" db="EMBL/GenBank/DDBJ databases">
        <title>Genome seq and assembly of Limnohabitants sp.</title>
        <authorList>
            <person name="Chhetri G."/>
        </authorList>
    </citation>
    <scope>NUCLEOTIDE SEQUENCE</scope>
    <source>
        <strain evidence="2">JUR4</strain>
    </source>
</reference>
<feature type="signal peptide" evidence="1">
    <location>
        <begin position="1"/>
        <end position="23"/>
    </location>
</feature>
<evidence type="ECO:0000313" key="3">
    <source>
        <dbReference type="Proteomes" id="UP000647424"/>
    </source>
</evidence>
<dbReference type="AlphaFoldDB" id="A0A927FEM9"/>
<evidence type="ECO:0000256" key="1">
    <source>
        <dbReference type="SAM" id="SignalP"/>
    </source>
</evidence>